<protein>
    <submittedName>
        <fullName evidence="1">Uncharacterized protein</fullName>
    </submittedName>
</protein>
<name>A0ABR9K9S6_9ACTN</name>
<evidence type="ECO:0000313" key="2">
    <source>
        <dbReference type="Proteomes" id="UP000661607"/>
    </source>
</evidence>
<evidence type="ECO:0000313" key="1">
    <source>
        <dbReference type="EMBL" id="MBE1558768.1"/>
    </source>
</evidence>
<proteinExistence type="predicted"/>
<gene>
    <name evidence="1" type="ORF">H4W81_001547</name>
</gene>
<dbReference type="RefSeq" id="WP_192774142.1">
    <property type="nucleotide sequence ID" value="NZ_BAAASY010000037.1"/>
</dbReference>
<organism evidence="1 2">
    <name type="scientific">Nonomuraea africana</name>
    <dbReference type="NCBI Taxonomy" id="46171"/>
    <lineage>
        <taxon>Bacteria</taxon>
        <taxon>Bacillati</taxon>
        <taxon>Actinomycetota</taxon>
        <taxon>Actinomycetes</taxon>
        <taxon>Streptosporangiales</taxon>
        <taxon>Streptosporangiaceae</taxon>
        <taxon>Nonomuraea</taxon>
    </lineage>
</organism>
<dbReference type="Proteomes" id="UP000661607">
    <property type="component" value="Unassembled WGS sequence"/>
</dbReference>
<reference evidence="1 2" key="1">
    <citation type="submission" date="2020-10" db="EMBL/GenBank/DDBJ databases">
        <title>Sequencing the genomes of 1000 actinobacteria strains.</title>
        <authorList>
            <person name="Klenk H.-P."/>
        </authorList>
    </citation>
    <scope>NUCLEOTIDE SEQUENCE [LARGE SCALE GENOMIC DNA]</scope>
    <source>
        <strain evidence="1 2">DSM 43748</strain>
    </source>
</reference>
<accession>A0ABR9K9S6</accession>
<keyword evidence="2" id="KW-1185">Reference proteome</keyword>
<sequence length="248" mass="27069">MTTTIAEVVRVAPDGGRAQITLPEEAGVLNWHARTRIAGPRLMRDFDLAQAGQHLVVPRKIFPGGRTEVFRRNGFDLVLYEAADRSDSCLVWAGPYNEATTWFGAPAPRTAVLNRLVSSVSFTDTPEGALLSPAGATAAEQFSSQIYGENDNLLITIRDARAARQSVPEWRGAQQGDAEVWKEELDLDPEQKAGLAGTPYEWRYIYANATAVFEVVLRKRAVAGEQRSAAAEDRATAVLSGLRVAWTA</sequence>
<comment type="caution">
    <text evidence="1">The sequence shown here is derived from an EMBL/GenBank/DDBJ whole genome shotgun (WGS) entry which is preliminary data.</text>
</comment>
<dbReference type="EMBL" id="JADBEF010000001">
    <property type="protein sequence ID" value="MBE1558768.1"/>
    <property type="molecule type" value="Genomic_DNA"/>
</dbReference>